<dbReference type="GO" id="GO:0005737">
    <property type="term" value="C:cytoplasm"/>
    <property type="evidence" value="ECO:0007669"/>
    <property type="project" value="TreeGrafter"/>
</dbReference>
<dbReference type="NCBIfam" id="NF005567">
    <property type="entry name" value="PRK07238.1"/>
    <property type="match status" value="1"/>
</dbReference>
<dbReference type="PANTHER" id="PTHR48100:SF1">
    <property type="entry name" value="HISTIDINE PHOSPHATASE FAMILY PROTEIN-RELATED"/>
    <property type="match status" value="1"/>
</dbReference>
<reference evidence="5 6" key="1">
    <citation type="submission" date="2013-07" db="EMBL/GenBank/DDBJ databases">
        <authorList>
            <consortium name="DOE Joint Genome Institute"/>
            <person name="Eisen J."/>
            <person name="Huntemann M."/>
            <person name="Han J."/>
            <person name="Chen A."/>
            <person name="Kyrpides N."/>
            <person name="Mavromatis K."/>
            <person name="Markowitz V."/>
            <person name="Palaniappan K."/>
            <person name="Ivanova N."/>
            <person name="Schaumberg A."/>
            <person name="Pati A."/>
            <person name="Liolios K."/>
            <person name="Nordberg H.P."/>
            <person name="Cantor M.N."/>
            <person name="Hua S.X."/>
            <person name="Woyke T."/>
        </authorList>
    </citation>
    <scope>NUCLEOTIDE SEQUENCE [LARGE SCALE GENOMIC DNA]</scope>
    <source>
        <strain evidence="5 6">DSM 44712</strain>
    </source>
</reference>
<dbReference type="CDD" id="cd09279">
    <property type="entry name" value="RNase_HI_like"/>
    <property type="match status" value="1"/>
</dbReference>
<dbReference type="InterPro" id="IPR013078">
    <property type="entry name" value="His_Pase_superF_clade-1"/>
</dbReference>
<dbReference type="SUPFAM" id="SSF53098">
    <property type="entry name" value="Ribonuclease H-like"/>
    <property type="match status" value="1"/>
</dbReference>
<accession>A0A010YKR6</accession>
<name>A0A010YKR6_9ACTN</name>
<dbReference type="InterPro" id="IPR029033">
    <property type="entry name" value="His_PPase_superfam"/>
</dbReference>
<dbReference type="InterPro" id="IPR050275">
    <property type="entry name" value="PGM_Phosphatase"/>
</dbReference>
<dbReference type="HOGENOM" id="CLU_035712_0_0_11"/>
<dbReference type="InterPro" id="IPR002156">
    <property type="entry name" value="RNaseH_domain"/>
</dbReference>
<feature type="active site" description="Proton donor/acceptor; for phosphatase activity" evidence="1">
    <location>
        <position position="285"/>
    </location>
</feature>
<dbReference type="Gene3D" id="3.30.420.10">
    <property type="entry name" value="Ribonuclease H-like superfamily/Ribonuclease H"/>
    <property type="match status" value="1"/>
</dbReference>
<dbReference type="SUPFAM" id="SSF53254">
    <property type="entry name" value="Phosphoglycerate mutase-like"/>
    <property type="match status" value="1"/>
</dbReference>
<dbReference type="EMBL" id="JFBT01000001">
    <property type="protein sequence ID" value="EXG80805.1"/>
    <property type="molecule type" value="Genomic_DNA"/>
</dbReference>
<dbReference type="SMART" id="SM00855">
    <property type="entry name" value="PGAM"/>
    <property type="match status" value="1"/>
</dbReference>
<sequence>MSPRHVVVEADGGSRGNPGVAGYGAVVLDAGTGALLAERAAGLGVTTNNVAEYSGLIAGLEAARELGAEQVDVRMDSKLVIEQCSGRWQVKQPHLKPLVARATELLRSFPQTTLTWIPRAQNGAADALANAAMDGEIIEANYTGDDVEAAPALDGETAPGTGSVATAPAEASAIGAAPDMRAVATRAASAKAPGWSRGPQRTATTTVLVRHASSVLSPEKRFSGRGDVELSEDGVAQAERVAARLGAREGLDLVVSSPLRRARHTAELIAKAAGLDVIVDEDLVETDFGAWEGLTFAEIHAADPEALSAWLGSDGVAPPGGESFAAVAERVTRARDRLLAEHEGKTLVVVSHVTPLKTLLRFALEAPPIMLYRLQLDVTGVSEVDWYADGPASVRLVNDTHHLT</sequence>
<dbReference type="InterPro" id="IPR014636">
    <property type="entry name" value="RNaseH/PGlycerate_mutase"/>
</dbReference>
<organism evidence="5 6">
    <name type="scientific">Cryptosporangium arvum DSM 44712</name>
    <dbReference type="NCBI Taxonomy" id="927661"/>
    <lineage>
        <taxon>Bacteria</taxon>
        <taxon>Bacillati</taxon>
        <taxon>Actinomycetota</taxon>
        <taxon>Actinomycetes</taxon>
        <taxon>Cryptosporangiales</taxon>
        <taxon>Cryptosporangiaceae</taxon>
        <taxon>Cryptosporangium</taxon>
    </lineage>
</organism>
<dbReference type="Proteomes" id="UP000021053">
    <property type="component" value="Unassembled WGS sequence"/>
</dbReference>
<feature type="binding site" evidence="3">
    <location>
        <position position="261"/>
    </location>
    <ligand>
        <name>substrate</name>
    </ligand>
</feature>
<evidence type="ECO:0000256" key="1">
    <source>
        <dbReference type="PIRSR" id="PIRSR036922-1"/>
    </source>
</evidence>
<feature type="domain" description="RNase H type-1" evidence="4">
    <location>
        <begin position="2"/>
        <end position="142"/>
    </location>
</feature>
<evidence type="ECO:0000313" key="6">
    <source>
        <dbReference type="Proteomes" id="UP000021053"/>
    </source>
</evidence>
<protein>
    <submittedName>
        <fullName evidence="5">Fructose-2,6-bisphosphatase</fullName>
    </submittedName>
</protein>
<feature type="active site" description="Proton donor/acceptor" evidence="2">
    <location>
        <position position="285"/>
    </location>
</feature>
<keyword evidence="6" id="KW-1185">Reference proteome</keyword>
<dbReference type="Pfam" id="PF00300">
    <property type="entry name" value="His_Phos_1"/>
    <property type="match status" value="1"/>
</dbReference>
<dbReference type="InterPro" id="IPR036397">
    <property type="entry name" value="RNaseH_sf"/>
</dbReference>
<proteinExistence type="predicted"/>
<dbReference type="PANTHER" id="PTHR48100">
    <property type="entry name" value="BROAD-SPECIFICITY PHOSPHATASE YOR283W-RELATED"/>
    <property type="match status" value="1"/>
</dbReference>
<dbReference type="RefSeq" id="WP_035849885.1">
    <property type="nucleotide sequence ID" value="NZ_KK073874.1"/>
</dbReference>
<evidence type="ECO:0000259" key="4">
    <source>
        <dbReference type="PROSITE" id="PS50879"/>
    </source>
</evidence>
<dbReference type="Pfam" id="PF13456">
    <property type="entry name" value="RVT_3"/>
    <property type="match status" value="1"/>
</dbReference>
<evidence type="ECO:0000256" key="2">
    <source>
        <dbReference type="PIRSR" id="PIRSR613078-1"/>
    </source>
</evidence>
<dbReference type="GO" id="GO:0016791">
    <property type="term" value="F:phosphatase activity"/>
    <property type="evidence" value="ECO:0007669"/>
    <property type="project" value="TreeGrafter"/>
</dbReference>
<dbReference type="PROSITE" id="PS50879">
    <property type="entry name" value="RNASE_H_1"/>
    <property type="match status" value="1"/>
</dbReference>
<dbReference type="OrthoDB" id="5296884at2"/>
<evidence type="ECO:0000256" key="3">
    <source>
        <dbReference type="PIRSR" id="PIRSR613078-2"/>
    </source>
</evidence>
<dbReference type="GO" id="GO:0004523">
    <property type="term" value="F:RNA-DNA hybrid ribonuclease activity"/>
    <property type="evidence" value="ECO:0007669"/>
    <property type="project" value="InterPro"/>
</dbReference>
<dbReference type="PATRIC" id="fig|927661.3.peg.1863"/>
<dbReference type="Gene3D" id="3.40.50.1240">
    <property type="entry name" value="Phosphoglycerate mutase-like"/>
    <property type="match status" value="1"/>
</dbReference>
<gene>
    <name evidence="5" type="ORF">CryarDRAFT_1897</name>
</gene>
<comment type="caution">
    <text evidence="5">The sequence shown here is derived from an EMBL/GenBank/DDBJ whole genome shotgun (WGS) entry which is preliminary data.</text>
</comment>
<dbReference type="PIRSF" id="PIRSF036922">
    <property type="entry name" value="RNaseH_PGAM"/>
    <property type="match status" value="1"/>
</dbReference>
<feature type="active site" description="Tele-phosphohistidine intermediate" evidence="1">
    <location>
        <position position="211"/>
    </location>
</feature>
<dbReference type="AlphaFoldDB" id="A0A010YKR6"/>
<dbReference type="InterPro" id="IPR012337">
    <property type="entry name" value="RNaseH-like_sf"/>
</dbReference>
<dbReference type="CDD" id="cd07067">
    <property type="entry name" value="HP_PGM_like"/>
    <property type="match status" value="1"/>
</dbReference>
<evidence type="ECO:0000313" key="5">
    <source>
        <dbReference type="EMBL" id="EXG80805.1"/>
    </source>
</evidence>
<dbReference type="GO" id="GO:0003676">
    <property type="term" value="F:nucleic acid binding"/>
    <property type="evidence" value="ECO:0007669"/>
    <property type="project" value="InterPro"/>
</dbReference>